<comment type="caution">
    <text evidence="1">The sequence shown here is derived from an EMBL/GenBank/DDBJ whole genome shotgun (WGS) entry which is preliminary data.</text>
</comment>
<evidence type="ECO:0000313" key="2">
    <source>
        <dbReference type="Proteomes" id="UP000619293"/>
    </source>
</evidence>
<protein>
    <submittedName>
        <fullName evidence="1">Uncharacterized protein</fullName>
    </submittedName>
</protein>
<sequence>MGADVRTKVVNNRPYPITLELSARPKSSQLVFERTVNVTFAPTATMLADTGRPIVAG</sequence>
<name>A0A8J3K8R0_9ACTN</name>
<evidence type="ECO:0000313" key="1">
    <source>
        <dbReference type="EMBL" id="GIF91534.1"/>
    </source>
</evidence>
<dbReference type="Proteomes" id="UP000619293">
    <property type="component" value="Unassembled WGS sequence"/>
</dbReference>
<organism evidence="1 2">
    <name type="scientific">Catellatospora chokoriensis</name>
    <dbReference type="NCBI Taxonomy" id="310353"/>
    <lineage>
        <taxon>Bacteria</taxon>
        <taxon>Bacillati</taxon>
        <taxon>Actinomycetota</taxon>
        <taxon>Actinomycetes</taxon>
        <taxon>Micromonosporales</taxon>
        <taxon>Micromonosporaceae</taxon>
        <taxon>Catellatospora</taxon>
    </lineage>
</organism>
<gene>
    <name evidence="1" type="ORF">Cch02nite_49780</name>
</gene>
<reference evidence="1 2" key="1">
    <citation type="submission" date="2021-01" db="EMBL/GenBank/DDBJ databases">
        <title>Whole genome shotgun sequence of Catellatospora chokoriensis NBRC 107358.</title>
        <authorList>
            <person name="Komaki H."/>
            <person name="Tamura T."/>
        </authorList>
    </citation>
    <scope>NUCLEOTIDE SEQUENCE [LARGE SCALE GENOMIC DNA]</scope>
    <source>
        <strain evidence="1 2">NBRC 107358</strain>
    </source>
</reference>
<proteinExistence type="predicted"/>
<dbReference type="EMBL" id="BONG01000033">
    <property type="protein sequence ID" value="GIF91534.1"/>
    <property type="molecule type" value="Genomic_DNA"/>
</dbReference>
<accession>A0A8J3K8R0</accession>
<keyword evidence="2" id="KW-1185">Reference proteome</keyword>
<dbReference type="AlphaFoldDB" id="A0A8J3K8R0"/>